<dbReference type="GO" id="GO:0003700">
    <property type="term" value="F:DNA-binding transcription factor activity"/>
    <property type="evidence" value="ECO:0007669"/>
    <property type="project" value="TreeGrafter"/>
</dbReference>
<evidence type="ECO:0000256" key="2">
    <source>
        <dbReference type="ARBA" id="ARBA00023125"/>
    </source>
</evidence>
<evidence type="ECO:0000256" key="5">
    <source>
        <dbReference type="SAM" id="MobiDB-lite"/>
    </source>
</evidence>
<reference evidence="7" key="1">
    <citation type="journal article" date="2014" name="Int. J. Syst. Evol. Microbiol.">
        <title>Complete genome sequence of Corynebacterium casei LMG S-19264T (=DSM 44701T), isolated from a smear-ripened cheese.</title>
        <authorList>
            <consortium name="US DOE Joint Genome Institute (JGI-PGF)"/>
            <person name="Walter F."/>
            <person name="Albersmeier A."/>
            <person name="Kalinowski J."/>
            <person name="Ruckert C."/>
        </authorList>
    </citation>
    <scope>NUCLEOTIDE SEQUENCE</scope>
    <source>
        <strain evidence="7">JCM 4234</strain>
    </source>
</reference>
<protein>
    <recommendedName>
        <fullName evidence="6">HTH tetR-type domain-containing protein</fullName>
    </recommendedName>
</protein>
<organism evidence="7 8">
    <name type="scientific">Streptomyces griseoviridis</name>
    <dbReference type="NCBI Taxonomy" id="45398"/>
    <lineage>
        <taxon>Bacteria</taxon>
        <taxon>Bacillati</taxon>
        <taxon>Actinomycetota</taxon>
        <taxon>Actinomycetes</taxon>
        <taxon>Kitasatosporales</taxon>
        <taxon>Streptomycetaceae</taxon>
        <taxon>Streptomyces</taxon>
    </lineage>
</organism>
<dbReference type="SUPFAM" id="SSF48498">
    <property type="entry name" value="Tetracyclin repressor-like, C-terminal domain"/>
    <property type="match status" value="1"/>
</dbReference>
<dbReference type="PROSITE" id="PS50977">
    <property type="entry name" value="HTH_TETR_2"/>
    <property type="match status" value="1"/>
</dbReference>
<dbReference type="PANTHER" id="PTHR30055:SF151">
    <property type="entry name" value="TRANSCRIPTIONAL REGULATORY PROTEIN"/>
    <property type="match status" value="1"/>
</dbReference>
<evidence type="ECO:0000256" key="3">
    <source>
        <dbReference type="ARBA" id="ARBA00023163"/>
    </source>
</evidence>
<dbReference type="InterPro" id="IPR036271">
    <property type="entry name" value="Tet_transcr_reg_TetR-rel_C_sf"/>
</dbReference>
<evidence type="ECO:0000313" key="8">
    <source>
        <dbReference type="Proteomes" id="UP000653493"/>
    </source>
</evidence>
<keyword evidence="2 4" id="KW-0238">DNA-binding</keyword>
<dbReference type="Pfam" id="PF00440">
    <property type="entry name" value="TetR_N"/>
    <property type="match status" value="1"/>
</dbReference>
<keyword evidence="3" id="KW-0804">Transcription</keyword>
<feature type="region of interest" description="Disordered" evidence="5">
    <location>
        <begin position="162"/>
        <end position="191"/>
    </location>
</feature>
<feature type="domain" description="HTH tetR-type" evidence="6">
    <location>
        <begin position="11"/>
        <end position="71"/>
    </location>
</feature>
<keyword evidence="8" id="KW-1185">Reference proteome</keyword>
<feature type="DNA-binding region" description="H-T-H motif" evidence="4">
    <location>
        <begin position="34"/>
        <end position="53"/>
    </location>
</feature>
<proteinExistence type="predicted"/>
<dbReference type="Proteomes" id="UP000653493">
    <property type="component" value="Unassembled WGS sequence"/>
</dbReference>
<evidence type="ECO:0000256" key="4">
    <source>
        <dbReference type="PROSITE-ProRule" id="PRU00335"/>
    </source>
</evidence>
<dbReference type="PANTHER" id="PTHR30055">
    <property type="entry name" value="HTH-TYPE TRANSCRIPTIONAL REGULATOR RUTR"/>
    <property type="match status" value="1"/>
</dbReference>
<dbReference type="InterPro" id="IPR050109">
    <property type="entry name" value="HTH-type_TetR-like_transc_reg"/>
</dbReference>
<evidence type="ECO:0000256" key="1">
    <source>
        <dbReference type="ARBA" id="ARBA00023015"/>
    </source>
</evidence>
<dbReference type="EMBL" id="BMSL01000024">
    <property type="protein sequence ID" value="GGS60380.1"/>
    <property type="molecule type" value="Genomic_DNA"/>
</dbReference>
<evidence type="ECO:0000313" key="7">
    <source>
        <dbReference type="EMBL" id="GGS60380.1"/>
    </source>
</evidence>
<name>A0A918GV51_STRGD</name>
<comment type="caution">
    <text evidence="7">The sequence shown here is derived from an EMBL/GenBank/DDBJ whole genome shotgun (WGS) entry which is preliminary data.</text>
</comment>
<dbReference type="Gene3D" id="1.10.357.10">
    <property type="entry name" value="Tetracycline Repressor, domain 2"/>
    <property type="match status" value="1"/>
</dbReference>
<dbReference type="AlphaFoldDB" id="A0A918GV51"/>
<sequence>MNARAPGRPRILSRERIVTMARRIADDEGLDALTVRRVAQRLGTGQASLYRHIEDRDELLRLLAEDVAVHLPGPRKCPDVREQVIGQWLDAYDYLSQHRWAARIIAEGEHVADGASAFAESALGTLRVLAGGTAESRADIARVYRVLWHLLLGHVLNAHPVGHTRSEGAGPESAHEAGDADAVPVPGPPGASVSRDDLAWALPRVLDGMLGTL</sequence>
<gene>
    <name evidence="7" type="ORF">GCM10010238_56920</name>
</gene>
<dbReference type="InterPro" id="IPR001647">
    <property type="entry name" value="HTH_TetR"/>
</dbReference>
<keyword evidence="1" id="KW-0805">Transcription regulation</keyword>
<reference evidence="7" key="2">
    <citation type="submission" date="2020-09" db="EMBL/GenBank/DDBJ databases">
        <authorList>
            <person name="Sun Q."/>
            <person name="Ohkuma M."/>
        </authorList>
    </citation>
    <scope>NUCLEOTIDE SEQUENCE</scope>
    <source>
        <strain evidence="7">JCM 4234</strain>
    </source>
</reference>
<accession>A0A918GV51</accession>
<dbReference type="SUPFAM" id="SSF46689">
    <property type="entry name" value="Homeodomain-like"/>
    <property type="match status" value="1"/>
</dbReference>
<dbReference type="InterPro" id="IPR009057">
    <property type="entry name" value="Homeodomain-like_sf"/>
</dbReference>
<evidence type="ECO:0000259" key="6">
    <source>
        <dbReference type="PROSITE" id="PS50977"/>
    </source>
</evidence>
<dbReference type="GO" id="GO:0000976">
    <property type="term" value="F:transcription cis-regulatory region binding"/>
    <property type="evidence" value="ECO:0007669"/>
    <property type="project" value="TreeGrafter"/>
</dbReference>